<feature type="transmembrane region" description="Helical" evidence="6">
    <location>
        <begin position="23"/>
        <end position="46"/>
    </location>
</feature>
<dbReference type="InterPro" id="IPR020846">
    <property type="entry name" value="MFS_dom"/>
</dbReference>
<dbReference type="Proteomes" id="UP001500483">
    <property type="component" value="Unassembled WGS sequence"/>
</dbReference>
<feature type="transmembrane region" description="Helical" evidence="6">
    <location>
        <begin position="84"/>
        <end position="103"/>
    </location>
</feature>
<keyword evidence="9" id="KW-1185">Reference proteome</keyword>
<evidence type="ECO:0000256" key="4">
    <source>
        <dbReference type="ARBA" id="ARBA00022989"/>
    </source>
</evidence>
<dbReference type="Pfam" id="PF07690">
    <property type="entry name" value="MFS_1"/>
    <property type="match status" value="1"/>
</dbReference>
<feature type="transmembrane region" description="Helical" evidence="6">
    <location>
        <begin position="245"/>
        <end position="263"/>
    </location>
</feature>
<keyword evidence="4 6" id="KW-1133">Transmembrane helix</keyword>
<evidence type="ECO:0000256" key="1">
    <source>
        <dbReference type="ARBA" id="ARBA00004651"/>
    </source>
</evidence>
<reference evidence="9" key="1">
    <citation type="journal article" date="2019" name="Int. J. Syst. Evol. Microbiol.">
        <title>The Global Catalogue of Microorganisms (GCM) 10K type strain sequencing project: providing services to taxonomists for standard genome sequencing and annotation.</title>
        <authorList>
            <consortium name="The Broad Institute Genomics Platform"/>
            <consortium name="The Broad Institute Genome Sequencing Center for Infectious Disease"/>
            <person name="Wu L."/>
            <person name="Ma J."/>
        </authorList>
    </citation>
    <scope>NUCLEOTIDE SEQUENCE [LARGE SCALE GENOMIC DNA]</scope>
    <source>
        <strain evidence="9">JCM 9687</strain>
    </source>
</reference>
<feature type="transmembrane region" description="Helical" evidence="6">
    <location>
        <begin position="439"/>
        <end position="459"/>
    </location>
</feature>
<feature type="transmembrane region" description="Helical" evidence="6">
    <location>
        <begin position="109"/>
        <end position="132"/>
    </location>
</feature>
<dbReference type="InterPro" id="IPR011701">
    <property type="entry name" value="MFS"/>
</dbReference>
<evidence type="ECO:0000256" key="3">
    <source>
        <dbReference type="ARBA" id="ARBA00022692"/>
    </source>
</evidence>
<dbReference type="SUPFAM" id="SSF103473">
    <property type="entry name" value="MFS general substrate transporter"/>
    <property type="match status" value="1"/>
</dbReference>
<comment type="caution">
    <text evidence="8">The sequence shown here is derived from an EMBL/GenBank/DDBJ whole genome shotgun (WGS) entry which is preliminary data.</text>
</comment>
<keyword evidence="2" id="KW-0813">Transport</keyword>
<dbReference type="Gene3D" id="1.20.1250.20">
    <property type="entry name" value="MFS general substrate transporter like domains"/>
    <property type="match status" value="1"/>
</dbReference>
<feature type="transmembrane region" description="Helical" evidence="6">
    <location>
        <begin position="52"/>
        <end position="72"/>
    </location>
</feature>
<dbReference type="InterPro" id="IPR036259">
    <property type="entry name" value="MFS_trans_sf"/>
</dbReference>
<feature type="transmembrane region" description="Helical" evidence="6">
    <location>
        <begin position="217"/>
        <end position="239"/>
    </location>
</feature>
<feature type="transmembrane region" description="Helical" evidence="6">
    <location>
        <begin position="144"/>
        <end position="164"/>
    </location>
</feature>
<sequence length="478" mass="49649">MWGDVTAHDVQETGTDRALPRSFVLTIAAGTVLQALNASTMAVALVDIRQQFHAGAAASWLISGLYLATAIGSPTAGRLADRIGARRVFTTSLVLTVLSSLLAPLAPDLGWLIALRILLGLGTCAAFPAGVAMLRAEADRRGTALPAGALSALAIGGQVMIAFGPVVGGLLVSWQGWQSIFLINVPLGLAVGLAAWRHLPADPPRPPTSTTAVLRGLDLPGAALFTGCIAVLMLFLLSLAEQPRWWLLGPLAVLVAAFTTWELRVPDPFADVRMLARNRPLTGTYLRTALTYVAFYTVFYGYPMWLQNARGLSADQAGLVVLPIALLAMASVAVAGRVIRRRGHRPVLLVGSVALLAGGFGLTFLHSASDLVPLLGVAALLGLPNGFNNIGNQAALYQQADAADAGMASGLYRTSQYVGANIAAAVIELGFAGPAADAGLHRLGTVVAVISAVLLAGALRERLATGRRAGGAFPTQKS</sequence>
<evidence type="ECO:0000256" key="6">
    <source>
        <dbReference type="SAM" id="Phobius"/>
    </source>
</evidence>
<accession>A0ABP6RRU8</accession>
<gene>
    <name evidence="8" type="ORF">GCM10020366_31570</name>
</gene>
<evidence type="ECO:0000313" key="9">
    <source>
        <dbReference type="Proteomes" id="UP001500483"/>
    </source>
</evidence>
<evidence type="ECO:0000256" key="2">
    <source>
        <dbReference type="ARBA" id="ARBA00022448"/>
    </source>
</evidence>
<feature type="transmembrane region" description="Helical" evidence="6">
    <location>
        <begin position="284"/>
        <end position="305"/>
    </location>
</feature>
<comment type="subcellular location">
    <subcellularLocation>
        <location evidence="1">Cell membrane</location>
        <topology evidence="1">Multi-pass membrane protein</topology>
    </subcellularLocation>
</comment>
<keyword evidence="5 6" id="KW-0472">Membrane</keyword>
<dbReference type="PANTHER" id="PTHR42718:SF9">
    <property type="entry name" value="MAJOR FACILITATOR SUPERFAMILY MULTIDRUG TRANSPORTER MFSC"/>
    <property type="match status" value="1"/>
</dbReference>
<dbReference type="PROSITE" id="PS50850">
    <property type="entry name" value="MFS"/>
    <property type="match status" value="1"/>
</dbReference>
<dbReference type="PANTHER" id="PTHR42718">
    <property type="entry name" value="MAJOR FACILITATOR SUPERFAMILY MULTIDRUG TRANSPORTER MFSC"/>
    <property type="match status" value="1"/>
</dbReference>
<evidence type="ECO:0000259" key="7">
    <source>
        <dbReference type="PROSITE" id="PS50850"/>
    </source>
</evidence>
<name>A0ABP6RRU8_9PSEU</name>
<dbReference type="Gene3D" id="1.20.1720.10">
    <property type="entry name" value="Multidrug resistance protein D"/>
    <property type="match status" value="1"/>
</dbReference>
<feature type="transmembrane region" description="Helical" evidence="6">
    <location>
        <begin position="347"/>
        <end position="365"/>
    </location>
</feature>
<feature type="domain" description="Major facilitator superfamily (MFS) profile" evidence="7">
    <location>
        <begin position="23"/>
        <end position="469"/>
    </location>
</feature>
<protein>
    <submittedName>
        <fullName evidence="8">MFS transporter</fullName>
    </submittedName>
</protein>
<evidence type="ECO:0000256" key="5">
    <source>
        <dbReference type="ARBA" id="ARBA00023136"/>
    </source>
</evidence>
<evidence type="ECO:0000313" key="8">
    <source>
        <dbReference type="EMBL" id="GAA3358658.1"/>
    </source>
</evidence>
<feature type="transmembrane region" description="Helical" evidence="6">
    <location>
        <begin position="176"/>
        <end position="196"/>
    </location>
</feature>
<organism evidence="8 9">
    <name type="scientific">Saccharopolyspora gregorii</name>
    <dbReference type="NCBI Taxonomy" id="33914"/>
    <lineage>
        <taxon>Bacteria</taxon>
        <taxon>Bacillati</taxon>
        <taxon>Actinomycetota</taxon>
        <taxon>Actinomycetes</taxon>
        <taxon>Pseudonocardiales</taxon>
        <taxon>Pseudonocardiaceae</taxon>
        <taxon>Saccharopolyspora</taxon>
    </lineage>
</organism>
<keyword evidence="3 6" id="KW-0812">Transmembrane</keyword>
<proteinExistence type="predicted"/>
<dbReference type="CDD" id="cd17321">
    <property type="entry name" value="MFS_MMR_MDR_like"/>
    <property type="match status" value="1"/>
</dbReference>
<feature type="transmembrane region" description="Helical" evidence="6">
    <location>
        <begin position="317"/>
        <end position="335"/>
    </location>
</feature>
<dbReference type="EMBL" id="BAAAYK010000038">
    <property type="protein sequence ID" value="GAA3358658.1"/>
    <property type="molecule type" value="Genomic_DNA"/>
</dbReference>